<keyword evidence="6" id="KW-0560">Oxidoreductase</keyword>
<comment type="catalytic activity">
    <reaction evidence="4">
        <text>a quinone + NADH + 5 H(+)(in) = a quinol + NAD(+) + 4 H(+)(out)</text>
        <dbReference type="Rhea" id="RHEA:57888"/>
        <dbReference type="ChEBI" id="CHEBI:15378"/>
        <dbReference type="ChEBI" id="CHEBI:24646"/>
        <dbReference type="ChEBI" id="CHEBI:57540"/>
        <dbReference type="ChEBI" id="CHEBI:57945"/>
        <dbReference type="ChEBI" id="CHEBI:132124"/>
    </reaction>
</comment>
<dbReference type="InterPro" id="IPR037232">
    <property type="entry name" value="NADH_quin_OxRdtase_su_C/D-like"/>
</dbReference>
<protein>
    <recommendedName>
        <fullName evidence="4">NADH-quinone oxidoreductase</fullName>
        <ecNumber evidence="4">7.1.1.-</ecNumber>
    </recommendedName>
</protein>
<name>E6WYR1_NITSE</name>
<dbReference type="GO" id="GO:0008137">
    <property type="term" value="F:NADH dehydrogenase (ubiquinone) activity"/>
    <property type="evidence" value="ECO:0007669"/>
    <property type="project" value="InterPro"/>
</dbReference>
<reference evidence="6 7" key="1">
    <citation type="journal article" date="2011" name="Stand. Genomic Sci.">
        <title>Complete genome sequence of Nitratifractor salsuginis type strain (E9I37-1).</title>
        <authorList>
            <person name="Anderson I."/>
            <person name="Sikorski J."/>
            <person name="Zeytun A."/>
            <person name="Nolan M."/>
            <person name="Lapidus A."/>
            <person name="Lucas S."/>
            <person name="Hammon N."/>
            <person name="Deshpande S."/>
            <person name="Cheng J.F."/>
            <person name="Tapia R."/>
            <person name="Han C."/>
            <person name="Goodwin L."/>
            <person name="Pitluck S."/>
            <person name="Liolios K."/>
            <person name="Pagani I."/>
            <person name="Ivanova N."/>
            <person name="Huntemann M."/>
            <person name="Mavromatis K."/>
            <person name="Ovchinikova G."/>
            <person name="Pati A."/>
            <person name="Chen A."/>
            <person name="Palaniappan K."/>
            <person name="Land M."/>
            <person name="Hauser L."/>
            <person name="Brambilla E.M."/>
            <person name="Ngatchou-Djao O.D."/>
            <person name="Rohde M."/>
            <person name="Tindall B.J."/>
            <person name="Goker M."/>
            <person name="Detter J.C."/>
            <person name="Woyke T."/>
            <person name="Bristow J."/>
            <person name="Eisen J.A."/>
            <person name="Markowitz V."/>
            <person name="Hugenholtz P."/>
            <person name="Klenk H.P."/>
            <person name="Kyrpides N.C."/>
        </authorList>
    </citation>
    <scope>NUCLEOTIDE SEQUENCE [LARGE SCALE GENOMIC DNA]</scope>
    <source>
        <strain evidence="7">DSM 16511 / JCM 12458 / E9I37-1</strain>
    </source>
</reference>
<dbReference type="OrthoDB" id="9803286at2"/>
<evidence type="ECO:0000256" key="2">
    <source>
        <dbReference type="ARBA" id="ARBA00022448"/>
    </source>
</evidence>
<dbReference type="NCBIfam" id="TIGR01961">
    <property type="entry name" value="NuoC_fam"/>
    <property type="match status" value="1"/>
</dbReference>
<dbReference type="PANTHER" id="PTHR10884:SF14">
    <property type="entry name" value="NADH DEHYDROGENASE [UBIQUINONE] IRON-SULFUR PROTEIN 3, MITOCHONDRIAL"/>
    <property type="match status" value="1"/>
</dbReference>
<proteinExistence type="inferred from homology"/>
<dbReference type="PANTHER" id="PTHR10884">
    <property type="entry name" value="NADH DEHYDROGENASE UBIQUINONE IRON-SULFUR PROTEIN 3"/>
    <property type="match status" value="1"/>
</dbReference>
<evidence type="ECO:0000313" key="7">
    <source>
        <dbReference type="Proteomes" id="UP000008633"/>
    </source>
</evidence>
<comment type="function">
    <text evidence="4">NDH-1 shuttles electrons from NADH, via FMN and iron-sulfur (Fe-S) centers, to quinones in the respiratory chain.</text>
</comment>
<dbReference type="STRING" id="749222.Nitsa_0159"/>
<dbReference type="Gene3D" id="3.30.460.80">
    <property type="entry name" value="NADH:ubiquinone oxidoreductase, 30kDa subunit"/>
    <property type="match status" value="1"/>
</dbReference>
<keyword evidence="3" id="KW-1278">Translocase</keyword>
<dbReference type="Proteomes" id="UP000008633">
    <property type="component" value="Chromosome"/>
</dbReference>
<accession>E6WYR1</accession>
<reference evidence="7" key="2">
    <citation type="submission" date="2011-01" db="EMBL/GenBank/DDBJ databases">
        <title>The complete genome of Nitratifractor salsuginis DSM 16511.</title>
        <authorList>
            <consortium name="US DOE Joint Genome Institute (JGI-PGF)"/>
            <person name="Lucas S."/>
            <person name="Copeland A."/>
            <person name="Lapidus A."/>
            <person name="Bruce D."/>
            <person name="Goodwin L."/>
            <person name="Pitluck S."/>
            <person name="Kyrpides N."/>
            <person name="Mavromatis K."/>
            <person name="Ivanova N."/>
            <person name="Mikhailova N."/>
            <person name="Zeytun A."/>
            <person name="Detter J.C."/>
            <person name="Tapia R."/>
            <person name="Han C."/>
            <person name="Land M."/>
            <person name="Hauser L."/>
            <person name="Markowitz V."/>
            <person name="Cheng J.-F."/>
            <person name="Hugenholtz P."/>
            <person name="Woyke T."/>
            <person name="Wu D."/>
            <person name="Tindall B."/>
            <person name="Schuetze A."/>
            <person name="Brambilla E."/>
            <person name="Klenk H.-P."/>
            <person name="Eisen J.A."/>
        </authorList>
    </citation>
    <scope>NUCLEOTIDE SEQUENCE [LARGE SCALE GENOMIC DNA]</scope>
    <source>
        <strain evidence="7">DSM 16511 / JCM 12458 / E9I37-1</strain>
    </source>
</reference>
<dbReference type="GO" id="GO:0048038">
    <property type="term" value="F:quinone binding"/>
    <property type="evidence" value="ECO:0007669"/>
    <property type="project" value="UniProtKB-KW"/>
</dbReference>
<gene>
    <name evidence="6" type="ordered locus">Nitsa_0159</name>
</gene>
<evidence type="ECO:0000256" key="1">
    <source>
        <dbReference type="ARBA" id="ARBA00007569"/>
    </source>
</evidence>
<dbReference type="eggNOG" id="COG0852">
    <property type="taxonomic scope" value="Bacteria"/>
</dbReference>
<dbReference type="SUPFAM" id="SSF143243">
    <property type="entry name" value="Nqo5-like"/>
    <property type="match status" value="1"/>
</dbReference>
<dbReference type="InterPro" id="IPR010218">
    <property type="entry name" value="NADH_DH_suC"/>
</dbReference>
<dbReference type="InterPro" id="IPR001268">
    <property type="entry name" value="NADH_UbQ_OxRdtase_30kDa_su"/>
</dbReference>
<feature type="domain" description="NADH:ubiquinone oxidoreductase 30kDa subunit" evidence="5">
    <location>
        <begin position="62"/>
        <end position="181"/>
    </location>
</feature>
<sequence>MRKYTPKDNVQKKAKYTDRFWVAPRVPRQAVEEGSHYATVLEKLKSSVEVLDAYIEIGQLIVHIRPEENVATLKTLKEECGYGMCSELSAVDYLAQDGEFEIFYQLLNLDEAKRICVLTWIKEDQAIESIVPLYAMAKFAEREMYDMFGIVVNNHPYLKRIIMPDDWEGHPLRKTYPLQGDEFASWYEVDKIFGKEYREIVGPELRDPARIDRYDTQRFSRLGHEVPFGADPESVESTETPVEYSSDFLVDYNKGPHKVLDKRK</sequence>
<evidence type="ECO:0000256" key="3">
    <source>
        <dbReference type="RuleBase" id="RU003456"/>
    </source>
</evidence>
<dbReference type="RefSeq" id="WP_013553129.1">
    <property type="nucleotide sequence ID" value="NC_014935.1"/>
</dbReference>
<dbReference type="PROSITE" id="PS00542">
    <property type="entry name" value="COMPLEX1_30K"/>
    <property type="match status" value="1"/>
</dbReference>
<dbReference type="Pfam" id="PF00329">
    <property type="entry name" value="Complex1_30kDa"/>
    <property type="match status" value="1"/>
</dbReference>
<evidence type="ECO:0000259" key="5">
    <source>
        <dbReference type="Pfam" id="PF00329"/>
    </source>
</evidence>
<dbReference type="InterPro" id="IPR020396">
    <property type="entry name" value="NADH_UbQ_OxRdtase_CS"/>
</dbReference>
<comment type="similarity">
    <text evidence="1 3">Belongs to the complex I 30 kDa subunit family.</text>
</comment>
<dbReference type="NCBIfam" id="NF006304">
    <property type="entry name" value="PRK08491.1"/>
    <property type="match status" value="1"/>
</dbReference>
<dbReference type="KEGG" id="nsa:Nitsa_0159"/>
<organism evidence="6 7">
    <name type="scientific">Nitratifractor salsuginis (strain DSM 16511 / JCM 12458 / E9I37-1)</name>
    <dbReference type="NCBI Taxonomy" id="749222"/>
    <lineage>
        <taxon>Bacteria</taxon>
        <taxon>Pseudomonadati</taxon>
        <taxon>Campylobacterota</taxon>
        <taxon>Epsilonproteobacteria</taxon>
        <taxon>Campylobacterales</taxon>
        <taxon>Sulfurovaceae</taxon>
        <taxon>Nitratifractor</taxon>
    </lineage>
</organism>
<keyword evidence="4" id="KW-0874">Quinone</keyword>
<dbReference type="HOGENOM" id="CLU_091312_0_0_7"/>
<dbReference type="EMBL" id="CP002452">
    <property type="protein sequence ID" value="ADV45432.1"/>
    <property type="molecule type" value="Genomic_DNA"/>
</dbReference>
<evidence type="ECO:0000313" key="6">
    <source>
        <dbReference type="EMBL" id="ADV45432.1"/>
    </source>
</evidence>
<keyword evidence="7" id="KW-1185">Reference proteome</keyword>
<keyword evidence="3" id="KW-0520">NAD</keyword>
<dbReference type="AlphaFoldDB" id="E6WYR1"/>
<keyword evidence="2 3" id="KW-0813">Transport</keyword>
<dbReference type="EC" id="7.1.1.-" evidence="4"/>
<evidence type="ECO:0000256" key="4">
    <source>
        <dbReference type="RuleBase" id="RU003582"/>
    </source>
</evidence>
<dbReference type="GO" id="GO:0016651">
    <property type="term" value="F:oxidoreductase activity, acting on NAD(P)H"/>
    <property type="evidence" value="ECO:0007669"/>
    <property type="project" value="InterPro"/>
</dbReference>